<evidence type="ECO:0000256" key="1">
    <source>
        <dbReference type="ARBA" id="ARBA00004651"/>
    </source>
</evidence>
<evidence type="ECO:0000256" key="7">
    <source>
        <dbReference type="RuleBase" id="RU363032"/>
    </source>
</evidence>
<gene>
    <name evidence="9" type="ORF">JGZ69_05495</name>
</gene>
<dbReference type="InterPro" id="IPR000515">
    <property type="entry name" value="MetI-like"/>
</dbReference>
<feature type="transmembrane region" description="Helical" evidence="7">
    <location>
        <begin position="76"/>
        <end position="100"/>
    </location>
</feature>
<dbReference type="PANTHER" id="PTHR30465:SF44">
    <property type="entry name" value="ABC-TYPE DIPEPTIDE_OLIGOPEPTIDE TRANSPORT SYSTEM, PERMEASE COMPONENT"/>
    <property type="match status" value="1"/>
</dbReference>
<dbReference type="PROSITE" id="PS50928">
    <property type="entry name" value="ABC_TM1"/>
    <property type="match status" value="1"/>
</dbReference>
<dbReference type="GO" id="GO:0005886">
    <property type="term" value="C:plasma membrane"/>
    <property type="evidence" value="ECO:0007669"/>
    <property type="project" value="UniProtKB-SubCell"/>
</dbReference>
<feature type="transmembrane region" description="Helical" evidence="7">
    <location>
        <begin position="252"/>
        <end position="276"/>
    </location>
</feature>
<feature type="domain" description="ABC transmembrane type-1" evidence="8">
    <location>
        <begin position="74"/>
        <end position="272"/>
    </location>
</feature>
<sequence>MSLYYRILLKFVLTTIGIVLVAAIPALFQGLKLDISAYVSEVGSIVLSVIHLDTLTYNLDQDTYRLFPDFWARWRYSITLMFIAVFLSFFLAMVLTFFTMLLPEKLRRKIKFLLFLGESIPDVFVVGLFTVIVPLIYKHTDTLIFNIVAFGNERIFVLPIIVLAVLPTLLLYRIMIHNFEEETSQLYIDVARAKGLTKERVLFSHVLRNAIINIFLHVKSIMWFMLSNLLIVEFVFNLDGLMHFMFDNLAPNVLAVGMFFVFFPIYFMNAIGQVIIEKTTGRQLEG</sequence>
<feature type="transmembrane region" description="Helical" evidence="7">
    <location>
        <begin position="7"/>
        <end position="28"/>
    </location>
</feature>
<evidence type="ECO:0000256" key="5">
    <source>
        <dbReference type="ARBA" id="ARBA00022989"/>
    </source>
</evidence>
<dbReference type="PANTHER" id="PTHR30465">
    <property type="entry name" value="INNER MEMBRANE ABC TRANSPORTER"/>
    <property type="match status" value="1"/>
</dbReference>
<protein>
    <submittedName>
        <fullName evidence="9">ABC transporter permease subunit</fullName>
    </submittedName>
</protein>
<keyword evidence="4 7" id="KW-0812">Transmembrane</keyword>
<evidence type="ECO:0000256" key="3">
    <source>
        <dbReference type="ARBA" id="ARBA00022475"/>
    </source>
</evidence>
<keyword evidence="3" id="KW-1003">Cell membrane</keyword>
<comment type="similarity">
    <text evidence="7">Belongs to the binding-protein-dependent transport system permease family.</text>
</comment>
<dbReference type="RefSeq" id="WP_107958794.1">
    <property type="nucleotide sequence ID" value="NZ_CP066701.1"/>
</dbReference>
<evidence type="ECO:0000259" key="8">
    <source>
        <dbReference type="PROSITE" id="PS50928"/>
    </source>
</evidence>
<dbReference type="CDD" id="cd06261">
    <property type="entry name" value="TM_PBP2"/>
    <property type="match status" value="1"/>
</dbReference>
<evidence type="ECO:0000256" key="6">
    <source>
        <dbReference type="ARBA" id="ARBA00023136"/>
    </source>
</evidence>
<reference evidence="9 10" key="1">
    <citation type="submission" date="2020-12" db="EMBL/GenBank/DDBJ databases">
        <title>Taxonomic evaluation of the Bacillus sporothermodurans group of bacteria based on whole genome sequences.</title>
        <authorList>
            <person name="Fiedler G."/>
            <person name="Herbstmann A.-D."/>
            <person name="Doll E."/>
            <person name="Wenning M."/>
            <person name="Brinks E."/>
            <person name="Kabisch J."/>
            <person name="Breitenwieser F."/>
            <person name="Lappann M."/>
            <person name="Boehnlein C."/>
            <person name="Franz C."/>
        </authorList>
    </citation>
    <scope>NUCLEOTIDE SEQUENCE [LARGE SCALE GENOMIC DNA]</scope>
    <source>
        <strain evidence="9 10">DSM 10599</strain>
    </source>
</reference>
<name>A0AB37HCD4_9BACI</name>
<dbReference type="KEGG" id="hspo:JGZ69_05495"/>
<accession>A0AB37HCD4</accession>
<keyword evidence="5 7" id="KW-1133">Transmembrane helix</keyword>
<dbReference type="Proteomes" id="UP000595512">
    <property type="component" value="Chromosome"/>
</dbReference>
<dbReference type="Gene3D" id="1.10.3720.10">
    <property type="entry name" value="MetI-like"/>
    <property type="match status" value="1"/>
</dbReference>
<comment type="subcellular location">
    <subcellularLocation>
        <location evidence="1 7">Cell membrane</location>
        <topology evidence="1 7">Multi-pass membrane protein</topology>
    </subcellularLocation>
</comment>
<dbReference type="GeneID" id="62500593"/>
<dbReference type="SUPFAM" id="SSF161098">
    <property type="entry name" value="MetI-like"/>
    <property type="match status" value="1"/>
</dbReference>
<dbReference type="GO" id="GO:0055085">
    <property type="term" value="P:transmembrane transport"/>
    <property type="evidence" value="ECO:0007669"/>
    <property type="project" value="InterPro"/>
</dbReference>
<feature type="transmembrane region" description="Helical" evidence="7">
    <location>
        <begin position="156"/>
        <end position="175"/>
    </location>
</feature>
<evidence type="ECO:0000313" key="9">
    <source>
        <dbReference type="EMBL" id="QQX26324.1"/>
    </source>
</evidence>
<feature type="transmembrane region" description="Helical" evidence="7">
    <location>
        <begin position="112"/>
        <end position="136"/>
    </location>
</feature>
<evidence type="ECO:0000256" key="2">
    <source>
        <dbReference type="ARBA" id="ARBA00022448"/>
    </source>
</evidence>
<evidence type="ECO:0000313" key="10">
    <source>
        <dbReference type="Proteomes" id="UP000595512"/>
    </source>
</evidence>
<dbReference type="AlphaFoldDB" id="A0AB37HCD4"/>
<keyword evidence="2 7" id="KW-0813">Transport</keyword>
<organism evidence="9 10">
    <name type="scientific">Heyndrickxia sporothermodurans</name>
    <dbReference type="NCBI Taxonomy" id="46224"/>
    <lineage>
        <taxon>Bacteria</taxon>
        <taxon>Bacillati</taxon>
        <taxon>Bacillota</taxon>
        <taxon>Bacilli</taxon>
        <taxon>Bacillales</taxon>
        <taxon>Bacillaceae</taxon>
        <taxon>Heyndrickxia</taxon>
    </lineage>
</organism>
<dbReference type="InterPro" id="IPR035906">
    <property type="entry name" value="MetI-like_sf"/>
</dbReference>
<feature type="transmembrane region" description="Helical" evidence="7">
    <location>
        <begin position="210"/>
        <end position="232"/>
    </location>
</feature>
<dbReference type="Pfam" id="PF00528">
    <property type="entry name" value="BPD_transp_1"/>
    <property type="match status" value="1"/>
</dbReference>
<evidence type="ECO:0000256" key="4">
    <source>
        <dbReference type="ARBA" id="ARBA00022692"/>
    </source>
</evidence>
<proteinExistence type="inferred from homology"/>
<dbReference type="EMBL" id="CP066701">
    <property type="protein sequence ID" value="QQX26324.1"/>
    <property type="molecule type" value="Genomic_DNA"/>
</dbReference>
<keyword evidence="6 7" id="KW-0472">Membrane</keyword>